<dbReference type="Proteomes" id="UP000216001">
    <property type="component" value="Unassembled WGS sequence"/>
</dbReference>
<keyword evidence="1" id="KW-0812">Transmembrane</keyword>
<feature type="transmembrane region" description="Helical" evidence="1">
    <location>
        <begin position="88"/>
        <end position="106"/>
    </location>
</feature>
<name>A0A2A5Q7D6_PRORE</name>
<feature type="transmembrane region" description="Helical" evidence="1">
    <location>
        <begin position="112"/>
        <end position="133"/>
    </location>
</feature>
<reference evidence="3" key="3">
    <citation type="submission" date="2022-10" db="EMBL/GenBank/DDBJ databases">
        <title>Bacterial isolates recovered from the One Health project in Brazil.</title>
        <authorList>
            <person name="Valiatti T.B."/>
            <person name="Santos F."/>
            <person name="Cayo R."/>
            <person name="Gales A.C."/>
        </authorList>
    </citation>
    <scope>NUCLEOTIDE SEQUENCE</scope>
    <source>
        <strain evidence="3">PVR188</strain>
    </source>
</reference>
<evidence type="ECO:0000313" key="5">
    <source>
        <dbReference type="Proteomes" id="UP000216001"/>
    </source>
</evidence>
<comment type="caution">
    <text evidence="4">The sequence shown here is derived from an EMBL/GenBank/DDBJ whole genome shotgun (WGS) entry which is preliminary data.</text>
</comment>
<dbReference type="AlphaFoldDB" id="A0A2A5Q7D6"/>
<evidence type="ECO:0000313" key="3">
    <source>
        <dbReference type="EMBL" id="MDI9091638.1"/>
    </source>
</evidence>
<feature type="transmembrane region" description="Helical" evidence="1">
    <location>
        <begin position="172"/>
        <end position="192"/>
    </location>
</feature>
<feature type="transmembrane region" description="Helical" evidence="1">
    <location>
        <begin position="228"/>
        <end position="249"/>
    </location>
</feature>
<protein>
    <submittedName>
        <fullName evidence="4">Uncharacterized protein</fullName>
    </submittedName>
</protein>
<accession>A0A2A5Q7D6</accession>
<gene>
    <name evidence="4" type="ORF">CHI95_00560</name>
    <name evidence="2" type="ORF">GHA_01038</name>
    <name evidence="3" type="ORF">OGX73_03265</name>
</gene>
<dbReference type="EMBL" id="NOWC01000001">
    <property type="protein sequence ID" value="OZS76359.1"/>
    <property type="molecule type" value="Genomic_DNA"/>
</dbReference>
<dbReference type="GeneID" id="92274622"/>
<keyword evidence="1" id="KW-0472">Membrane</keyword>
<feature type="transmembrane region" description="Helical" evidence="1">
    <location>
        <begin position="145"/>
        <end position="166"/>
    </location>
</feature>
<feature type="transmembrane region" description="Helical" evidence="1">
    <location>
        <begin position="6"/>
        <end position="22"/>
    </location>
</feature>
<dbReference type="EMBL" id="CAHPSF010000002">
    <property type="protein sequence ID" value="CAB5676555.1"/>
    <property type="molecule type" value="Genomic_DNA"/>
</dbReference>
<keyword evidence="1" id="KW-1133">Transmembrane helix</keyword>
<dbReference type="EMBL" id="JAOWIN010000001">
    <property type="protein sequence ID" value="MDI9091638.1"/>
    <property type="molecule type" value="Genomic_DNA"/>
</dbReference>
<reference evidence="4 5" key="1">
    <citation type="submission" date="2017-07" db="EMBL/GenBank/DDBJ databases">
        <title>blaIMP-27 on transferable plasmids in Proteus mirabilis and Providencia rettgeri.</title>
        <authorList>
            <person name="Potter R."/>
        </authorList>
    </citation>
    <scope>NUCLEOTIDE SEQUENCE [LARGE SCALE GENOMIC DNA]</scope>
    <source>
        <strain evidence="4 5">PR1</strain>
    </source>
</reference>
<organism evidence="4 5">
    <name type="scientific">Providencia rettgeri</name>
    <dbReference type="NCBI Taxonomy" id="587"/>
    <lineage>
        <taxon>Bacteria</taxon>
        <taxon>Pseudomonadati</taxon>
        <taxon>Pseudomonadota</taxon>
        <taxon>Gammaproteobacteria</taxon>
        <taxon>Enterobacterales</taxon>
        <taxon>Morganellaceae</taxon>
        <taxon>Providencia</taxon>
    </lineage>
</organism>
<proteinExistence type="predicted"/>
<dbReference type="RefSeq" id="WP_004253353.1">
    <property type="nucleotide sequence ID" value="NZ_ABDWLN020000036.1"/>
</dbReference>
<feature type="transmembrane region" description="Helical" evidence="1">
    <location>
        <begin position="204"/>
        <end position="222"/>
    </location>
</feature>
<dbReference type="Proteomes" id="UP000834611">
    <property type="component" value="Unassembled WGS sequence"/>
</dbReference>
<reference evidence="2" key="2">
    <citation type="submission" date="2020-05" db="EMBL/GenBank/DDBJ databases">
        <authorList>
            <person name="Delgado-Blas J."/>
        </authorList>
    </citation>
    <scope>NUCLEOTIDE SEQUENCE</scope>
    <source>
        <strain evidence="2">BB1453</strain>
    </source>
</reference>
<dbReference type="Proteomes" id="UP001159001">
    <property type="component" value="Unassembled WGS sequence"/>
</dbReference>
<evidence type="ECO:0000313" key="2">
    <source>
        <dbReference type="EMBL" id="CAB5676555.1"/>
    </source>
</evidence>
<feature type="transmembrane region" description="Helical" evidence="1">
    <location>
        <begin position="29"/>
        <end position="49"/>
    </location>
</feature>
<evidence type="ECO:0000256" key="1">
    <source>
        <dbReference type="SAM" id="Phobius"/>
    </source>
</evidence>
<evidence type="ECO:0000313" key="4">
    <source>
        <dbReference type="EMBL" id="OZS76359.1"/>
    </source>
</evidence>
<feature type="transmembrane region" description="Helical" evidence="1">
    <location>
        <begin position="61"/>
        <end position="81"/>
    </location>
</feature>
<sequence>MELFVFKVVITPLLLLTASLAARRWGESIGGLIVGLPLTSGPISFFLALEYGTEFATQATLGSLSATAAQACFAVVFYFLVAYGCCKALIIATLTFSVTAYILQVSQLSQSMLFIIDILIMMIAMIFIPNVPVNFKKLSPPRWDLPARMLLIAVLVVGVTLIAPFIGAGASGVLASYPFMASILAVFSYIMINAQAAQRVMRGLVAGLFSFAVFFYSLSLVLPKFNLFAAYTIAIICALIVQFISLRYIQRVPKKN</sequence>